<dbReference type="Pfam" id="PF12833">
    <property type="entry name" value="HTH_18"/>
    <property type="match status" value="1"/>
</dbReference>
<dbReference type="Proteomes" id="UP000305202">
    <property type="component" value="Unassembled WGS sequence"/>
</dbReference>
<evidence type="ECO:0000256" key="1">
    <source>
        <dbReference type="ARBA" id="ARBA00023015"/>
    </source>
</evidence>
<evidence type="ECO:0000256" key="2">
    <source>
        <dbReference type="ARBA" id="ARBA00023125"/>
    </source>
</evidence>
<dbReference type="InterPro" id="IPR009057">
    <property type="entry name" value="Homeodomain-like_sf"/>
</dbReference>
<keyword evidence="1" id="KW-0805">Transcription regulation</keyword>
<dbReference type="InterPro" id="IPR018060">
    <property type="entry name" value="HTH_AraC"/>
</dbReference>
<keyword evidence="3" id="KW-0804">Transcription</keyword>
<protein>
    <submittedName>
        <fullName evidence="5">Helix-turn-helix transcriptional regulator</fullName>
    </submittedName>
</protein>
<name>A0ABY2STW7_9HYPH</name>
<dbReference type="PANTHER" id="PTHR43280:SF11">
    <property type="entry name" value="RCS-SPECIFIC HTH-TYPE TRANSCRIPTIONAL ACTIVATOR RCLR"/>
    <property type="match status" value="1"/>
</dbReference>
<accession>A0ABY2STW7</accession>
<evidence type="ECO:0000313" key="6">
    <source>
        <dbReference type="Proteomes" id="UP000305202"/>
    </source>
</evidence>
<dbReference type="RefSeq" id="WP_136988780.1">
    <property type="nucleotide sequence ID" value="NZ_SZPQ01000003.1"/>
</dbReference>
<gene>
    <name evidence="5" type="ORF">FCN80_04905</name>
</gene>
<comment type="caution">
    <text evidence="5">The sequence shown here is derived from an EMBL/GenBank/DDBJ whole genome shotgun (WGS) entry which is preliminary data.</text>
</comment>
<dbReference type="PANTHER" id="PTHR43280">
    <property type="entry name" value="ARAC-FAMILY TRANSCRIPTIONAL REGULATOR"/>
    <property type="match status" value="1"/>
</dbReference>
<keyword evidence="2" id="KW-0238">DNA-binding</keyword>
<dbReference type="SMART" id="SM00342">
    <property type="entry name" value="HTH_ARAC"/>
    <property type="match status" value="1"/>
</dbReference>
<dbReference type="Gene3D" id="1.10.10.60">
    <property type="entry name" value="Homeodomain-like"/>
    <property type="match status" value="1"/>
</dbReference>
<organism evidence="5 6">
    <name type="scientific">Martelella alba</name>
    <dbReference type="NCBI Taxonomy" id="2590451"/>
    <lineage>
        <taxon>Bacteria</taxon>
        <taxon>Pseudomonadati</taxon>
        <taxon>Pseudomonadota</taxon>
        <taxon>Alphaproteobacteria</taxon>
        <taxon>Hyphomicrobiales</taxon>
        <taxon>Aurantimonadaceae</taxon>
        <taxon>Martelella</taxon>
    </lineage>
</organism>
<dbReference type="SUPFAM" id="SSF46689">
    <property type="entry name" value="Homeodomain-like"/>
    <property type="match status" value="1"/>
</dbReference>
<dbReference type="EMBL" id="SZPQ01000003">
    <property type="protein sequence ID" value="TKI07784.1"/>
    <property type="molecule type" value="Genomic_DNA"/>
</dbReference>
<sequence>MLGCSPVRYLTAWRMQVAEQWLREEKYTLAAVAERLGYESEPAFSRAFKRHRGISPGAAATD</sequence>
<evidence type="ECO:0000256" key="3">
    <source>
        <dbReference type="ARBA" id="ARBA00023163"/>
    </source>
</evidence>
<dbReference type="PROSITE" id="PS01124">
    <property type="entry name" value="HTH_ARAC_FAMILY_2"/>
    <property type="match status" value="1"/>
</dbReference>
<dbReference type="PROSITE" id="PS00041">
    <property type="entry name" value="HTH_ARAC_FAMILY_1"/>
    <property type="match status" value="1"/>
</dbReference>
<keyword evidence="6" id="KW-1185">Reference proteome</keyword>
<reference evidence="5 6" key="1">
    <citation type="submission" date="2019-04" db="EMBL/GenBank/DDBJ databases">
        <authorList>
            <person name="Li M."/>
            <person name="Gao C."/>
        </authorList>
    </citation>
    <scope>NUCLEOTIDE SEQUENCE [LARGE SCALE GENOMIC DNA]</scope>
    <source>
        <strain evidence="5 6">BGMRC 2031</strain>
    </source>
</reference>
<evidence type="ECO:0000313" key="5">
    <source>
        <dbReference type="EMBL" id="TKI07784.1"/>
    </source>
</evidence>
<proteinExistence type="predicted"/>
<dbReference type="InterPro" id="IPR018062">
    <property type="entry name" value="HTH_AraC-typ_CS"/>
</dbReference>
<feature type="domain" description="HTH araC/xylS-type" evidence="4">
    <location>
        <begin position="1"/>
        <end position="62"/>
    </location>
</feature>
<evidence type="ECO:0000259" key="4">
    <source>
        <dbReference type="PROSITE" id="PS01124"/>
    </source>
</evidence>